<comment type="caution">
    <text evidence="8">The sequence shown here is derived from an EMBL/GenBank/DDBJ whole genome shotgun (WGS) entry which is preliminary data.</text>
</comment>
<evidence type="ECO:0000256" key="4">
    <source>
        <dbReference type="ARBA" id="ARBA00022777"/>
    </source>
</evidence>
<keyword evidence="1 7" id="KW-0028">Amino-acid biosynthesis</keyword>
<dbReference type="GO" id="GO:0008652">
    <property type="term" value="P:amino acid biosynthetic process"/>
    <property type="evidence" value="ECO:0007669"/>
    <property type="project" value="UniProtKB-KW"/>
</dbReference>
<evidence type="ECO:0000313" key="9">
    <source>
        <dbReference type="Proteomes" id="UP000054223"/>
    </source>
</evidence>
<comment type="caution">
    <text evidence="7">Lacks conserved residue(s) required for the propagation of feature annotation.</text>
</comment>
<dbReference type="OrthoDB" id="9800332at2"/>
<feature type="binding site" evidence="7">
    <location>
        <begin position="20"/>
        <end position="25"/>
    </location>
    <ligand>
        <name>ATP</name>
        <dbReference type="ChEBI" id="CHEBI:30616"/>
    </ligand>
</feature>
<accession>A0A9X0HL14</accession>
<keyword evidence="7" id="KW-0460">Magnesium</keyword>
<dbReference type="CDD" id="cd00464">
    <property type="entry name" value="SK"/>
    <property type="match status" value="1"/>
</dbReference>
<dbReference type="HAMAP" id="MF_00109">
    <property type="entry name" value="Shikimate_kinase"/>
    <property type="match status" value="1"/>
</dbReference>
<keyword evidence="5 7" id="KW-0067">ATP-binding</keyword>
<keyword evidence="9" id="KW-1185">Reference proteome</keyword>
<keyword evidence="4 7" id="KW-0418">Kinase</keyword>
<dbReference type="GO" id="GO:0009073">
    <property type="term" value="P:aromatic amino acid family biosynthetic process"/>
    <property type="evidence" value="ECO:0007669"/>
    <property type="project" value="UniProtKB-KW"/>
</dbReference>
<dbReference type="InterPro" id="IPR027417">
    <property type="entry name" value="P-loop_NTPase"/>
</dbReference>
<dbReference type="Proteomes" id="UP000054223">
    <property type="component" value="Unassembled WGS sequence"/>
</dbReference>
<dbReference type="PANTHER" id="PTHR21087">
    <property type="entry name" value="SHIKIMATE KINASE"/>
    <property type="match status" value="1"/>
</dbReference>
<evidence type="ECO:0000256" key="1">
    <source>
        <dbReference type="ARBA" id="ARBA00022605"/>
    </source>
</evidence>
<dbReference type="GO" id="GO:0009423">
    <property type="term" value="P:chorismate biosynthetic process"/>
    <property type="evidence" value="ECO:0007669"/>
    <property type="project" value="UniProtKB-UniRule"/>
</dbReference>
<dbReference type="GO" id="GO:0005829">
    <property type="term" value="C:cytosol"/>
    <property type="evidence" value="ECO:0007669"/>
    <property type="project" value="TreeGrafter"/>
</dbReference>
<evidence type="ECO:0000256" key="6">
    <source>
        <dbReference type="ARBA" id="ARBA00023141"/>
    </source>
</evidence>
<comment type="similarity">
    <text evidence="7">Belongs to the shikimate kinase family.</text>
</comment>
<keyword evidence="7" id="KW-0479">Metal-binding</keyword>
<dbReference type="GO" id="GO:0000287">
    <property type="term" value="F:magnesium ion binding"/>
    <property type="evidence" value="ECO:0007669"/>
    <property type="project" value="UniProtKB-UniRule"/>
</dbReference>
<dbReference type="Pfam" id="PF01202">
    <property type="entry name" value="SKI"/>
    <property type="match status" value="1"/>
</dbReference>
<evidence type="ECO:0000256" key="7">
    <source>
        <dbReference type="HAMAP-Rule" id="MF_00109"/>
    </source>
</evidence>
<keyword evidence="2 7" id="KW-0808">Transferase</keyword>
<feature type="binding site" evidence="7">
    <location>
        <position position="89"/>
    </location>
    <ligand>
        <name>substrate</name>
    </ligand>
</feature>
<comment type="subcellular location">
    <subcellularLocation>
        <location evidence="7">Cytoplasm</location>
    </subcellularLocation>
</comment>
<gene>
    <name evidence="7" type="primary">aroK</name>
    <name evidence="8" type="ORF">ASU33_07115</name>
</gene>
<feature type="binding site" evidence="7">
    <location>
        <position position="128"/>
    </location>
    <ligand>
        <name>ATP</name>
        <dbReference type="ChEBI" id="CHEBI:30616"/>
    </ligand>
</feature>
<dbReference type="PRINTS" id="PR01100">
    <property type="entry name" value="SHIKIMTKNASE"/>
</dbReference>
<dbReference type="EMBL" id="LNAL01000006">
    <property type="protein sequence ID" value="KUG07972.1"/>
    <property type="molecule type" value="Genomic_DNA"/>
</dbReference>
<evidence type="ECO:0000256" key="2">
    <source>
        <dbReference type="ARBA" id="ARBA00022679"/>
    </source>
</evidence>
<dbReference type="RefSeq" id="WP_059068929.1">
    <property type="nucleotide sequence ID" value="NZ_LNAL01000006.1"/>
</dbReference>
<comment type="catalytic activity">
    <reaction evidence="7">
        <text>shikimate + ATP = 3-phosphoshikimate + ADP + H(+)</text>
        <dbReference type="Rhea" id="RHEA:13121"/>
        <dbReference type="ChEBI" id="CHEBI:15378"/>
        <dbReference type="ChEBI" id="CHEBI:30616"/>
        <dbReference type="ChEBI" id="CHEBI:36208"/>
        <dbReference type="ChEBI" id="CHEBI:145989"/>
        <dbReference type="ChEBI" id="CHEBI:456216"/>
        <dbReference type="EC" id="2.7.1.71"/>
    </reaction>
</comment>
<organism evidence="8 9">
    <name type="scientific">Solirubrum puertoriconensis</name>
    <dbReference type="NCBI Taxonomy" id="1751427"/>
    <lineage>
        <taxon>Bacteria</taxon>
        <taxon>Pseudomonadati</taxon>
        <taxon>Bacteroidota</taxon>
        <taxon>Cytophagia</taxon>
        <taxon>Cytophagales</taxon>
    </lineage>
</organism>
<protein>
    <recommendedName>
        <fullName evidence="7">Shikimate kinase</fullName>
        <shortName evidence="7">SK</shortName>
        <ecNumber evidence="7">2.7.1.71</ecNumber>
    </recommendedName>
</protein>
<dbReference type="PANTHER" id="PTHR21087:SF16">
    <property type="entry name" value="SHIKIMATE KINASE 1, CHLOROPLASTIC"/>
    <property type="match status" value="1"/>
</dbReference>
<dbReference type="GO" id="GO:0005524">
    <property type="term" value="F:ATP binding"/>
    <property type="evidence" value="ECO:0007669"/>
    <property type="project" value="UniProtKB-UniRule"/>
</dbReference>
<keyword evidence="6 7" id="KW-0057">Aromatic amino acid biosynthesis</keyword>
<dbReference type="GO" id="GO:0004765">
    <property type="term" value="F:shikimate kinase activity"/>
    <property type="evidence" value="ECO:0007669"/>
    <property type="project" value="UniProtKB-UniRule"/>
</dbReference>
<comment type="function">
    <text evidence="7">Catalyzes the specific phosphorylation of the 3-hydroxyl group of shikimic acid using ATP as a cosubstrate.</text>
</comment>
<dbReference type="InterPro" id="IPR000623">
    <property type="entry name" value="Shikimate_kinase/TSH1"/>
</dbReference>
<evidence type="ECO:0000313" key="8">
    <source>
        <dbReference type="EMBL" id="KUG07972.1"/>
    </source>
</evidence>
<name>A0A9X0HL14_SOLP1</name>
<sequence>MASQFNLPGISRIHLVGMPGAGKTTLGRALATLYSLPFRDLDEEIVQRQGRSIPEIFETEGEDYFRQVEADTLRAVVAEHERLVLATGGGTPCFHGNAEALTQSGVAVWLDVPVEELLARLQHAAGTRPLLAALPDADALAQRLRQTLAAREQFYAKAQLRCAHPACTPETVHHMLTRFLHSA</sequence>
<evidence type="ECO:0000256" key="5">
    <source>
        <dbReference type="ARBA" id="ARBA00022840"/>
    </source>
</evidence>
<proteinExistence type="inferred from homology"/>
<feature type="binding site" evidence="7">
    <location>
        <position position="42"/>
    </location>
    <ligand>
        <name>substrate</name>
    </ligand>
</feature>
<dbReference type="Gene3D" id="3.40.50.300">
    <property type="entry name" value="P-loop containing nucleotide triphosphate hydrolases"/>
    <property type="match status" value="1"/>
</dbReference>
<dbReference type="EC" id="2.7.1.71" evidence="7"/>
<dbReference type="InterPro" id="IPR031322">
    <property type="entry name" value="Shikimate/glucono_kinase"/>
</dbReference>
<comment type="cofactor">
    <cofactor evidence="7">
        <name>Mg(2+)</name>
        <dbReference type="ChEBI" id="CHEBI:18420"/>
    </cofactor>
    <text evidence="7">Binds 1 Mg(2+) ion per subunit.</text>
</comment>
<feature type="binding site" evidence="7">
    <location>
        <position position="151"/>
    </location>
    <ligand>
        <name>substrate</name>
    </ligand>
</feature>
<dbReference type="SUPFAM" id="SSF52540">
    <property type="entry name" value="P-loop containing nucleoside triphosphate hydrolases"/>
    <property type="match status" value="1"/>
</dbReference>
<comment type="subunit">
    <text evidence="7">Monomer.</text>
</comment>
<dbReference type="AlphaFoldDB" id="A0A9X0HL14"/>
<keyword evidence="3 7" id="KW-0547">Nucleotide-binding</keyword>
<feature type="binding site" evidence="7">
    <location>
        <position position="66"/>
    </location>
    <ligand>
        <name>substrate</name>
    </ligand>
</feature>
<feature type="binding site" evidence="7">
    <location>
        <position position="24"/>
    </location>
    <ligand>
        <name>Mg(2+)</name>
        <dbReference type="ChEBI" id="CHEBI:18420"/>
    </ligand>
</feature>
<reference evidence="8 9" key="1">
    <citation type="submission" date="2015-11" db="EMBL/GenBank/DDBJ databases">
        <title>Solirubrum puertoriconensis gen. nov. an environmental bacteria isolated in Puerto Rico.</title>
        <authorList>
            <person name="Cuebas-Irizarry M.F."/>
            <person name="Montalvo-Rodriguez R."/>
        </authorList>
    </citation>
    <scope>NUCLEOTIDE SEQUENCE [LARGE SCALE GENOMIC DNA]</scope>
    <source>
        <strain evidence="8 9">MC1A</strain>
    </source>
</reference>
<comment type="pathway">
    <text evidence="7">Metabolic intermediate biosynthesis; chorismate biosynthesis; chorismate from D-erythrose 4-phosphate and phosphoenolpyruvate: step 5/7.</text>
</comment>
<keyword evidence="7" id="KW-0963">Cytoplasm</keyword>
<evidence type="ECO:0000256" key="3">
    <source>
        <dbReference type="ARBA" id="ARBA00022741"/>
    </source>
</evidence>